<organism evidence="2 3">
    <name type="scientific">Delitschia confertaspora ATCC 74209</name>
    <dbReference type="NCBI Taxonomy" id="1513339"/>
    <lineage>
        <taxon>Eukaryota</taxon>
        <taxon>Fungi</taxon>
        <taxon>Dikarya</taxon>
        <taxon>Ascomycota</taxon>
        <taxon>Pezizomycotina</taxon>
        <taxon>Dothideomycetes</taxon>
        <taxon>Pleosporomycetidae</taxon>
        <taxon>Pleosporales</taxon>
        <taxon>Delitschiaceae</taxon>
        <taxon>Delitschia</taxon>
    </lineage>
</organism>
<feature type="region of interest" description="Disordered" evidence="1">
    <location>
        <begin position="86"/>
        <end position="158"/>
    </location>
</feature>
<accession>A0A9P4JMR5</accession>
<reference evidence="2" key="1">
    <citation type="journal article" date="2020" name="Stud. Mycol.">
        <title>101 Dothideomycetes genomes: a test case for predicting lifestyles and emergence of pathogens.</title>
        <authorList>
            <person name="Haridas S."/>
            <person name="Albert R."/>
            <person name="Binder M."/>
            <person name="Bloem J."/>
            <person name="Labutti K."/>
            <person name="Salamov A."/>
            <person name="Andreopoulos B."/>
            <person name="Baker S."/>
            <person name="Barry K."/>
            <person name="Bills G."/>
            <person name="Bluhm B."/>
            <person name="Cannon C."/>
            <person name="Castanera R."/>
            <person name="Culley D."/>
            <person name="Daum C."/>
            <person name="Ezra D."/>
            <person name="Gonzalez J."/>
            <person name="Henrissat B."/>
            <person name="Kuo A."/>
            <person name="Liang C."/>
            <person name="Lipzen A."/>
            <person name="Lutzoni F."/>
            <person name="Magnuson J."/>
            <person name="Mondo S."/>
            <person name="Nolan M."/>
            <person name="Ohm R."/>
            <person name="Pangilinan J."/>
            <person name="Park H.-J."/>
            <person name="Ramirez L."/>
            <person name="Alfaro M."/>
            <person name="Sun H."/>
            <person name="Tritt A."/>
            <person name="Yoshinaga Y."/>
            <person name="Zwiers L.-H."/>
            <person name="Turgeon B."/>
            <person name="Goodwin S."/>
            <person name="Spatafora J."/>
            <person name="Crous P."/>
            <person name="Grigoriev I."/>
        </authorList>
    </citation>
    <scope>NUCLEOTIDE SEQUENCE</scope>
    <source>
        <strain evidence="2">ATCC 74209</strain>
    </source>
</reference>
<evidence type="ECO:0008006" key="4">
    <source>
        <dbReference type="Google" id="ProtNLM"/>
    </source>
</evidence>
<evidence type="ECO:0000313" key="3">
    <source>
        <dbReference type="Proteomes" id="UP000799536"/>
    </source>
</evidence>
<name>A0A9P4JMR5_9PLEO</name>
<comment type="caution">
    <text evidence="2">The sequence shown here is derived from an EMBL/GenBank/DDBJ whole genome shotgun (WGS) entry which is preliminary data.</text>
</comment>
<dbReference type="OrthoDB" id="3889136at2759"/>
<dbReference type="Proteomes" id="UP000799536">
    <property type="component" value="Unassembled WGS sequence"/>
</dbReference>
<sequence length="158" mass="17362">MPKANKRGEIAEGAESADKTFKWSAENDHKLLILALNRINIGPKDYNEFVTAMPGSTYNGVRFRIAKFRTEQMKLYEELGWAMPAAKSATPVPSPIKKKNGAPEKRDASEMMEGPEDKEGAILGKKEEGNDGAADENGTAKTRPRKIAKVKKEVAEGK</sequence>
<feature type="compositionally biased region" description="Basic and acidic residues" evidence="1">
    <location>
        <begin position="101"/>
        <end position="129"/>
    </location>
</feature>
<protein>
    <recommendedName>
        <fullName evidence="4">Myb-like domain-containing protein</fullName>
    </recommendedName>
</protein>
<evidence type="ECO:0000313" key="2">
    <source>
        <dbReference type="EMBL" id="KAF2199318.1"/>
    </source>
</evidence>
<dbReference type="AlphaFoldDB" id="A0A9P4JMR5"/>
<dbReference type="EMBL" id="ML994083">
    <property type="protein sequence ID" value="KAF2199318.1"/>
    <property type="molecule type" value="Genomic_DNA"/>
</dbReference>
<evidence type="ECO:0000256" key="1">
    <source>
        <dbReference type="SAM" id="MobiDB-lite"/>
    </source>
</evidence>
<keyword evidence="3" id="KW-1185">Reference proteome</keyword>
<gene>
    <name evidence="2" type="ORF">GQ43DRAFT_442593</name>
</gene>
<proteinExistence type="predicted"/>